<evidence type="ECO:0000256" key="3">
    <source>
        <dbReference type="ARBA" id="ARBA00004496"/>
    </source>
</evidence>
<keyword evidence="10" id="KW-0961">Cell wall biogenesis/degradation</keyword>
<dbReference type="GO" id="GO:0071555">
    <property type="term" value="P:cell wall organization"/>
    <property type="evidence" value="ECO:0007669"/>
    <property type="project" value="UniProtKB-KW"/>
</dbReference>
<evidence type="ECO:0000256" key="4">
    <source>
        <dbReference type="ARBA" id="ARBA00007553"/>
    </source>
</evidence>
<evidence type="ECO:0000256" key="10">
    <source>
        <dbReference type="ARBA" id="ARBA00023316"/>
    </source>
</evidence>
<evidence type="ECO:0000256" key="11">
    <source>
        <dbReference type="ARBA" id="ARBA00039257"/>
    </source>
</evidence>
<dbReference type="InterPro" id="IPR036505">
    <property type="entry name" value="Amidase/PGRP_sf"/>
</dbReference>
<dbReference type="Gene3D" id="3.40.80.10">
    <property type="entry name" value="Peptidoglycan recognition protein-like"/>
    <property type="match status" value="1"/>
</dbReference>
<dbReference type="GO" id="GO:0009253">
    <property type="term" value="P:peptidoglycan catabolic process"/>
    <property type="evidence" value="ECO:0007669"/>
    <property type="project" value="InterPro"/>
</dbReference>
<evidence type="ECO:0000256" key="6">
    <source>
        <dbReference type="ARBA" id="ARBA00022490"/>
    </source>
</evidence>
<evidence type="ECO:0000256" key="5">
    <source>
        <dbReference type="ARBA" id="ARBA00011901"/>
    </source>
</evidence>
<comment type="caution">
    <text evidence="14">The sequence shown here is derived from an EMBL/GenBank/DDBJ whole genome shotgun (WGS) entry which is preliminary data.</text>
</comment>
<dbReference type="EMBL" id="JAGSPM010000003">
    <property type="protein sequence ID" value="MBR7746245.1"/>
    <property type="molecule type" value="Genomic_DNA"/>
</dbReference>
<dbReference type="AlphaFoldDB" id="A0A941DDJ5"/>
<dbReference type="CDD" id="cd06583">
    <property type="entry name" value="PGRP"/>
    <property type="match status" value="1"/>
</dbReference>
<evidence type="ECO:0000256" key="2">
    <source>
        <dbReference type="ARBA" id="ARBA00001947"/>
    </source>
</evidence>
<dbReference type="GO" id="GO:0008745">
    <property type="term" value="F:N-acetylmuramoyl-L-alanine amidase activity"/>
    <property type="evidence" value="ECO:0007669"/>
    <property type="project" value="UniProtKB-EC"/>
</dbReference>
<name>A0A941DDJ5_9BURK</name>
<dbReference type="PANTHER" id="PTHR30417">
    <property type="entry name" value="N-ACETYLMURAMOYL-L-ALANINE AMIDASE AMID"/>
    <property type="match status" value="1"/>
</dbReference>
<keyword evidence="6" id="KW-0963">Cytoplasm</keyword>
<comment type="similarity">
    <text evidence="4">Belongs to the N-acetylmuramoyl-L-alanine amidase 2 family.</text>
</comment>
<evidence type="ECO:0000256" key="1">
    <source>
        <dbReference type="ARBA" id="ARBA00001561"/>
    </source>
</evidence>
<dbReference type="GO" id="GO:0005737">
    <property type="term" value="C:cytoplasm"/>
    <property type="evidence" value="ECO:0007669"/>
    <property type="project" value="UniProtKB-SubCell"/>
</dbReference>
<organism evidence="14 15">
    <name type="scientific">Undibacterium baiyunense</name>
    <dbReference type="NCBI Taxonomy" id="2828731"/>
    <lineage>
        <taxon>Bacteria</taxon>
        <taxon>Pseudomonadati</taxon>
        <taxon>Pseudomonadota</taxon>
        <taxon>Betaproteobacteria</taxon>
        <taxon>Burkholderiales</taxon>
        <taxon>Oxalobacteraceae</taxon>
        <taxon>Undibacterium</taxon>
    </lineage>
</organism>
<dbReference type="GO" id="GO:0009254">
    <property type="term" value="P:peptidoglycan turnover"/>
    <property type="evidence" value="ECO:0007669"/>
    <property type="project" value="TreeGrafter"/>
</dbReference>
<reference evidence="14 15" key="1">
    <citation type="submission" date="2021-04" db="EMBL/GenBank/DDBJ databases">
        <title>novel species isolated from subtropical streams in China.</title>
        <authorList>
            <person name="Lu H."/>
        </authorList>
    </citation>
    <scope>NUCLEOTIDE SEQUENCE [LARGE SCALE GENOMIC DNA]</scope>
    <source>
        <strain evidence="14 15">BYS107W</strain>
    </source>
</reference>
<accession>A0A941DDJ5</accession>
<dbReference type="SMART" id="SM00644">
    <property type="entry name" value="Ami_2"/>
    <property type="match status" value="1"/>
</dbReference>
<dbReference type="Pfam" id="PF01510">
    <property type="entry name" value="Amidase_2"/>
    <property type="match status" value="1"/>
</dbReference>
<keyword evidence="9" id="KW-0862">Zinc</keyword>
<comment type="cofactor">
    <cofactor evidence="2">
        <name>Zn(2+)</name>
        <dbReference type="ChEBI" id="CHEBI:29105"/>
    </cofactor>
</comment>
<dbReference type="PANTHER" id="PTHR30417:SF4">
    <property type="entry name" value="1,6-ANHYDRO-N-ACETYLMURAMYL-L-ALANINE AMIDASE AMPD"/>
    <property type="match status" value="1"/>
</dbReference>
<dbReference type="InterPro" id="IPR051206">
    <property type="entry name" value="NAMLAA_amidase_2"/>
</dbReference>
<keyword evidence="7" id="KW-0479">Metal-binding</keyword>
<dbReference type="Proteomes" id="UP000680158">
    <property type="component" value="Unassembled WGS sequence"/>
</dbReference>
<dbReference type="NCBIfam" id="NF008758">
    <property type="entry name" value="PRK11789.1"/>
    <property type="match status" value="1"/>
</dbReference>
<dbReference type="SUPFAM" id="SSF55846">
    <property type="entry name" value="N-acetylmuramoyl-L-alanine amidase-like"/>
    <property type="match status" value="1"/>
</dbReference>
<gene>
    <name evidence="14" type="primary">ampD</name>
    <name evidence="14" type="ORF">KDM92_06595</name>
</gene>
<feature type="domain" description="N-acetylmuramoyl-L-alanine amidase" evidence="13">
    <location>
        <begin position="31"/>
        <end position="179"/>
    </location>
</feature>
<comment type="catalytic activity">
    <reaction evidence="1">
        <text>Hydrolyzes the link between N-acetylmuramoyl residues and L-amino acid residues in certain cell-wall glycopeptides.</text>
        <dbReference type="EC" id="3.5.1.28"/>
    </reaction>
</comment>
<evidence type="ECO:0000313" key="14">
    <source>
        <dbReference type="EMBL" id="MBR7746245.1"/>
    </source>
</evidence>
<protein>
    <recommendedName>
        <fullName evidence="11">1,6-anhydro-N-acetylmuramyl-L-alanine amidase AmpD</fullName>
        <ecNumber evidence="5">3.5.1.28</ecNumber>
    </recommendedName>
    <alternativeName>
        <fullName evidence="12">N-acetylmuramoyl-L-alanine amidase</fullName>
    </alternativeName>
</protein>
<evidence type="ECO:0000256" key="9">
    <source>
        <dbReference type="ARBA" id="ARBA00022833"/>
    </source>
</evidence>
<keyword evidence="8 14" id="KW-0378">Hydrolase</keyword>
<keyword evidence="15" id="KW-1185">Reference proteome</keyword>
<dbReference type="EC" id="3.5.1.28" evidence="5"/>
<dbReference type="GO" id="GO:0046872">
    <property type="term" value="F:metal ion binding"/>
    <property type="evidence" value="ECO:0007669"/>
    <property type="project" value="UniProtKB-KW"/>
</dbReference>
<proteinExistence type="inferred from homology"/>
<dbReference type="InterPro" id="IPR002502">
    <property type="entry name" value="Amidase_domain"/>
</dbReference>
<evidence type="ECO:0000313" key="15">
    <source>
        <dbReference type="Proteomes" id="UP000680158"/>
    </source>
</evidence>
<sequence length="197" mass="22334">MLKRINSTFTSVANLEIDAQGWCKQAQILLSPNFTERPADTQVDLLVIHNMSLPEADFSGDYILDLFQNQLDCDAHPSFADLRGLEVSSHFVIRRDGQLFQFVSCLARAWHAGLSSFQGREKCNDYSIGIELEGCDTCPFTDAQYASLSLLTMSLLQHFPIQHIVGHNEIAPRRKTDPGPFFEWSRFQQSISKQFAF</sequence>
<evidence type="ECO:0000256" key="12">
    <source>
        <dbReference type="ARBA" id="ARBA00042615"/>
    </source>
</evidence>
<dbReference type="RefSeq" id="WP_212683600.1">
    <property type="nucleotide sequence ID" value="NZ_JAGSPM010000003.1"/>
</dbReference>
<evidence type="ECO:0000259" key="13">
    <source>
        <dbReference type="SMART" id="SM00644"/>
    </source>
</evidence>
<comment type="subcellular location">
    <subcellularLocation>
        <location evidence="3">Cytoplasm</location>
    </subcellularLocation>
</comment>
<evidence type="ECO:0000256" key="7">
    <source>
        <dbReference type="ARBA" id="ARBA00022723"/>
    </source>
</evidence>
<evidence type="ECO:0000256" key="8">
    <source>
        <dbReference type="ARBA" id="ARBA00022801"/>
    </source>
</evidence>